<sequence>MDSPHIPHPFSPPGDTVRFRLDMDRKALFAAVGERELVPIFTGLPAPAYAPCAGLYRAGDEVLLTGLNDPVPAQGAGVDSLHWDARTVGEGQLAEYGTIFLAGPGDQAYSCMADQPAQQQQHLPVAWPSLDWLAVWSEGVHEWALQLLARGRNPEAEDRDIYFGVCHPERFDPAEYINSHGYSMDRFGDTDDPHEGSRGSDASQRTHFATNPGDRVRLRLDCDRHRLEAALNDADWETNHDSDRIVSGLRPAPLDPPMFFAGPAVRPNSMRVEVRGPACSRNVDNGRPRCAMEIAALMSKGDGGYSLLGPHLYLFLPVKHWLKTKNDSAVGHAKGIHPPSRDTKILYKGREFCIDKICFVLIENSHHHYSLARRQIFEGMEEGPYA</sequence>
<feature type="compositionally biased region" description="Basic and acidic residues" evidence="1">
    <location>
        <begin position="187"/>
        <end position="198"/>
    </location>
</feature>
<feature type="compositionally biased region" description="Polar residues" evidence="1">
    <location>
        <begin position="200"/>
        <end position="209"/>
    </location>
</feature>
<comment type="caution">
    <text evidence="2">The sequence shown here is derived from an EMBL/GenBank/DDBJ whole genome shotgun (WGS) entry which is preliminary data.</text>
</comment>
<keyword evidence="3" id="KW-1185">Reference proteome</keyword>
<proteinExistence type="predicted"/>
<gene>
    <name evidence="2" type="ORF">PAPYR_9527</name>
</gene>
<name>A0ABQ8U845_9EUKA</name>
<reference evidence="2" key="1">
    <citation type="journal article" date="2022" name="bioRxiv">
        <title>Genomics of Preaxostyla Flagellates Illuminates Evolutionary Transitions and the Path Towards Mitochondrial Loss.</title>
        <authorList>
            <person name="Novak L.V.F."/>
            <person name="Treitli S.C."/>
            <person name="Pyrih J."/>
            <person name="Halakuc P."/>
            <person name="Pipaliya S.V."/>
            <person name="Vacek V."/>
            <person name="Brzon O."/>
            <person name="Soukal P."/>
            <person name="Eme L."/>
            <person name="Dacks J.B."/>
            <person name="Karnkowska A."/>
            <person name="Elias M."/>
            <person name="Hampl V."/>
        </authorList>
    </citation>
    <scope>NUCLEOTIDE SEQUENCE</scope>
    <source>
        <strain evidence="2">RCP-MX</strain>
    </source>
</reference>
<accession>A0ABQ8U845</accession>
<evidence type="ECO:0000256" key="1">
    <source>
        <dbReference type="SAM" id="MobiDB-lite"/>
    </source>
</evidence>
<organism evidence="2 3">
    <name type="scientific">Paratrimastix pyriformis</name>
    <dbReference type="NCBI Taxonomy" id="342808"/>
    <lineage>
        <taxon>Eukaryota</taxon>
        <taxon>Metamonada</taxon>
        <taxon>Preaxostyla</taxon>
        <taxon>Paratrimastigidae</taxon>
        <taxon>Paratrimastix</taxon>
    </lineage>
</organism>
<evidence type="ECO:0000313" key="2">
    <source>
        <dbReference type="EMBL" id="KAJ4455501.1"/>
    </source>
</evidence>
<protein>
    <submittedName>
        <fullName evidence="2">Uncharacterized protein</fullName>
    </submittedName>
</protein>
<evidence type="ECO:0000313" key="3">
    <source>
        <dbReference type="Proteomes" id="UP001141327"/>
    </source>
</evidence>
<dbReference type="Proteomes" id="UP001141327">
    <property type="component" value="Unassembled WGS sequence"/>
</dbReference>
<dbReference type="EMBL" id="JAPMOS010000105">
    <property type="protein sequence ID" value="KAJ4455501.1"/>
    <property type="molecule type" value="Genomic_DNA"/>
</dbReference>
<feature type="region of interest" description="Disordered" evidence="1">
    <location>
        <begin position="187"/>
        <end position="209"/>
    </location>
</feature>